<dbReference type="Proteomes" id="UP000708576">
    <property type="component" value="Unassembled WGS sequence"/>
</dbReference>
<dbReference type="PANTHER" id="PTHR46268">
    <property type="entry name" value="STRESS RESPONSE PROTEIN NHAX"/>
    <property type="match status" value="1"/>
</dbReference>
<evidence type="ECO:0000256" key="1">
    <source>
        <dbReference type="ARBA" id="ARBA00008791"/>
    </source>
</evidence>
<reference evidence="3 4" key="1">
    <citation type="journal article" date="2015" name="Int. J. Syst. Evol. Microbiol.">
        <title>Carboxylicivirga linearis sp. nov., isolated from a sea cucumber culture pond.</title>
        <authorList>
            <person name="Wang F.Q."/>
            <person name="Zhou Y.X."/>
            <person name="Lin X.Z."/>
            <person name="Chen G.J."/>
            <person name="Du Z.J."/>
        </authorList>
    </citation>
    <scope>NUCLEOTIDE SEQUENCE [LARGE SCALE GENOMIC DNA]</scope>
    <source>
        <strain evidence="3 4">FB218</strain>
    </source>
</reference>
<protein>
    <submittedName>
        <fullName evidence="3">Universal stress protein</fullName>
    </submittedName>
</protein>
<dbReference type="InterPro" id="IPR006015">
    <property type="entry name" value="Universal_stress_UspA"/>
</dbReference>
<dbReference type="InterPro" id="IPR006016">
    <property type="entry name" value="UspA"/>
</dbReference>
<dbReference type="Pfam" id="PF00582">
    <property type="entry name" value="Usp"/>
    <property type="match status" value="1"/>
</dbReference>
<dbReference type="PANTHER" id="PTHR46268:SF6">
    <property type="entry name" value="UNIVERSAL STRESS PROTEIN UP12"/>
    <property type="match status" value="1"/>
</dbReference>
<proteinExistence type="inferred from homology"/>
<dbReference type="RefSeq" id="WP_212213436.1">
    <property type="nucleotide sequence ID" value="NZ_JAGUCO010000001.1"/>
</dbReference>
<sequence>MKRILLLTDFSDTARNAAIYALKMFENEKVYFDLLNSYDLEFSGSPYIMQVKEELAQESLKGLKNELSVLHRRFPNARIELASRFGSLLDVVKNEVSDFKPELIVLGCRGETALENFLLGSNAYEVVKNVEAAMLVVPKHAKFKKPEKIVFATDLKDVKLDDVVQPLRDIAHQFDAGISFVNVLEDEYVNRLDAEEKIAGHFEGVDLNFNFIEGENVSKGILKFMDEHDFDMVTLVRHNESFFERLFHPSTTRQMVLHPEHPMLILHD</sequence>
<dbReference type="CDD" id="cd00293">
    <property type="entry name" value="USP-like"/>
    <property type="match status" value="1"/>
</dbReference>
<evidence type="ECO:0000313" key="3">
    <source>
        <dbReference type="EMBL" id="MBS2097278.1"/>
    </source>
</evidence>
<comment type="caution">
    <text evidence="3">The sequence shown here is derived from an EMBL/GenBank/DDBJ whole genome shotgun (WGS) entry which is preliminary data.</text>
</comment>
<dbReference type="EMBL" id="JAGUCO010000001">
    <property type="protein sequence ID" value="MBS2097278.1"/>
    <property type="molecule type" value="Genomic_DNA"/>
</dbReference>
<evidence type="ECO:0000313" key="4">
    <source>
        <dbReference type="Proteomes" id="UP000708576"/>
    </source>
</evidence>
<organism evidence="3 4">
    <name type="scientific">Carboxylicivirga linearis</name>
    <dbReference type="NCBI Taxonomy" id="1628157"/>
    <lineage>
        <taxon>Bacteria</taxon>
        <taxon>Pseudomonadati</taxon>
        <taxon>Bacteroidota</taxon>
        <taxon>Bacteroidia</taxon>
        <taxon>Marinilabiliales</taxon>
        <taxon>Marinilabiliaceae</taxon>
        <taxon>Carboxylicivirga</taxon>
    </lineage>
</organism>
<name>A0ABS5JQW8_9BACT</name>
<dbReference type="SUPFAM" id="SSF52402">
    <property type="entry name" value="Adenine nucleotide alpha hydrolases-like"/>
    <property type="match status" value="2"/>
</dbReference>
<dbReference type="Gene3D" id="3.40.50.620">
    <property type="entry name" value="HUPs"/>
    <property type="match status" value="2"/>
</dbReference>
<dbReference type="PRINTS" id="PR01438">
    <property type="entry name" value="UNVRSLSTRESS"/>
</dbReference>
<gene>
    <name evidence="3" type="ORF">KEM10_03245</name>
</gene>
<keyword evidence="4" id="KW-1185">Reference proteome</keyword>
<accession>A0ABS5JQW8</accession>
<feature type="domain" description="UspA" evidence="2">
    <location>
        <begin position="1"/>
        <end position="138"/>
    </location>
</feature>
<dbReference type="InterPro" id="IPR014729">
    <property type="entry name" value="Rossmann-like_a/b/a_fold"/>
</dbReference>
<evidence type="ECO:0000259" key="2">
    <source>
        <dbReference type="Pfam" id="PF00582"/>
    </source>
</evidence>
<comment type="similarity">
    <text evidence="1">Belongs to the universal stress protein A family.</text>
</comment>